<dbReference type="EMBL" id="JAELUP010000044">
    <property type="protein sequence ID" value="MBJ6361747.1"/>
    <property type="molecule type" value="Genomic_DNA"/>
</dbReference>
<dbReference type="InterPro" id="IPR012907">
    <property type="entry name" value="Peptidase_S11_C"/>
</dbReference>
<dbReference type="InterPro" id="IPR015956">
    <property type="entry name" value="Peniciliin-bd_prot_C_sf"/>
</dbReference>
<dbReference type="PANTHER" id="PTHR21581:SF11">
    <property type="entry name" value="D-ALANYL-D-ALANINE CARBOXYPEPTIDASE DACA"/>
    <property type="match status" value="1"/>
</dbReference>
<feature type="binding site" evidence="14">
    <location>
        <position position="275"/>
    </location>
    <ligand>
        <name>substrate</name>
    </ligand>
</feature>
<comment type="pathway">
    <text evidence="2">Cell wall biogenesis; peptidoglycan biosynthesis.</text>
</comment>
<keyword evidence="8" id="KW-0378">Hydrolase</keyword>
<dbReference type="EC" id="3.4.16.4" evidence="4"/>
<proteinExistence type="inferred from homology"/>
<name>A0A934J7D1_9BACL</name>
<sequence length="451" mass="50060">MKERNELKRSRLARLWQPAIAAFLAVCVLMMSGIPAVSAAEEKDEKGHVQNELGLAVSSAILMDAATGQILFSANADEALPPASMSKMMTEYIVMEEIKAGNLKWEDVVTVGRNAATTTRGGSHVFLAEGEKYTVKELFIAMAVGSANDASIALAEKVAGTEEAFAQRMNTTAQELGLETARFINATGLSRNDLSPEYQPESISGETVMSAKDAAMLAYHILKEHPEFLEFSSIPSYKFRERDDKPLINYNYMLESNKDNTYLRQFAYEGLDGMKTGHTKEAKYCFTGTAERNGMRLISVVMGTDSNADRFRQSEKLLDYGFDNFALKTVVPPKSGVETLENVKVKKGVKTEVKVVTQQDISFIVKKNVEPKIELLKSDIKKPEELVAPLPINTVVGTVTYQYTDADGKTAEKTVNLITNEEVNKASWWRLMFRGIKDFFVSIFKGIVDLF</sequence>
<evidence type="ECO:0000256" key="6">
    <source>
        <dbReference type="ARBA" id="ARBA00022670"/>
    </source>
</evidence>
<dbReference type="GO" id="GO:0071555">
    <property type="term" value="P:cell wall organization"/>
    <property type="evidence" value="ECO:0007669"/>
    <property type="project" value="UniProtKB-KW"/>
</dbReference>
<keyword evidence="10" id="KW-0573">Peptidoglycan synthesis</keyword>
<evidence type="ECO:0000259" key="16">
    <source>
        <dbReference type="SMART" id="SM00936"/>
    </source>
</evidence>
<dbReference type="SUPFAM" id="SSF56601">
    <property type="entry name" value="beta-lactamase/transpeptidase-like"/>
    <property type="match status" value="1"/>
</dbReference>
<evidence type="ECO:0000256" key="3">
    <source>
        <dbReference type="ARBA" id="ARBA00007164"/>
    </source>
</evidence>
<evidence type="ECO:0000256" key="5">
    <source>
        <dbReference type="ARBA" id="ARBA00022645"/>
    </source>
</evidence>
<feature type="domain" description="Peptidase S11 D-Ala-D-Ala carboxypeptidase A C-terminal" evidence="16">
    <location>
        <begin position="325"/>
        <end position="425"/>
    </location>
</feature>
<evidence type="ECO:0000256" key="8">
    <source>
        <dbReference type="ARBA" id="ARBA00022801"/>
    </source>
</evidence>
<keyword evidence="9" id="KW-0133">Cell shape</keyword>
<keyword evidence="5 17" id="KW-0121">Carboxypeptidase</keyword>
<feature type="active site" description="Proton acceptor" evidence="13">
    <location>
        <position position="87"/>
    </location>
</feature>
<keyword evidence="6" id="KW-0645">Protease</keyword>
<feature type="active site" description="Acyl-ester intermediate" evidence="13">
    <location>
        <position position="84"/>
    </location>
</feature>
<evidence type="ECO:0000256" key="9">
    <source>
        <dbReference type="ARBA" id="ARBA00022960"/>
    </source>
</evidence>
<dbReference type="PANTHER" id="PTHR21581">
    <property type="entry name" value="D-ALANYL-D-ALANINE CARBOXYPEPTIDASE"/>
    <property type="match status" value="1"/>
</dbReference>
<comment type="caution">
    <text evidence="17">The sequence shown here is derived from an EMBL/GenBank/DDBJ whole genome shotgun (WGS) entry which is preliminary data.</text>
</comment>
<evidence type="ECO:0000256" key="13">
    <source>
        <dbReference type="PIRSR" id="PIRSR618044-1"/>
    </source>
</evidence>
<dbReference type="AlphaFoldDB" id="A0A934J7D1"/>
<dbReference type="SUPFAM" id="SSF69189">
    <property type="entry name" value="Penicillin-binding protein associated domain"/>
    <property type="match status" value="1"/>
</dbReference>
<dbReference type="InterPro" id="IPR018044">
    <property type="entry name" value="Peptidase_S11"/>
</dbReference>
<evidence type="ECO:0000256" key="4">
    <source>
        <dbReference type="ARBA" id="ARBA00012448"/>
    </source>
</evidence>
<dbReference type="Pfam" id="PF07943">
    <property type="entry name" value="PBP5_C"/>
    <property type="match status" value="1"/>
</dbReference>
<dbReference type="GO" id="GO:0009252">
    <property type="term" value="P:peptidoglycan biosynthetic process"/>
    <property type="evidence" value="ECO:0007669"/>
    <property type="project" value="UniProtKB-KW"/>
</dbReference>
<dbReference type="RefSeq" id="WP_199019300.1">
    <property type="nucleotide sequence ID" value="NZ_JAELUP010000044.1"/>
</dbReference>
<evidence type="ECO:0000313" key="18">
    <source>
        <dbReference type="Proteomes" id="UP000640274"/>
    </source>
</evidence>
<gene>
    <name evidence="17" type="ORF">JFN88_10675</name>
</gene>
<dbReference type="InterPro" id="IPR012338">
    <property type="entry name" value="Beta-lactam/transpept-like"/>
</dbReference>
<comment type="function">
    <text evidence="1">Removes C-terminal D-alanyl residues from sugar-peptide cell wall precursors.</text>
</comment>
<reference evidence="17" key="1">
    <citation type="submission" date="2020-12" db="EMBL/GenBank/DDBJ databases">
        <authorList>
            <person name="Huq M.A."/>
        </authorList>
    </citation>
    <scope>NUCLEOTIDE SEQUENCE</scope>
    <source>
        <strain evidence="17">MAHUQ-46</strain>
    </source>
</reference>
<evidence type="ECO:0000313" key="17">
    <source>
        <dbReference type="EMBL" id="MBJ6361747.1"/>
    </source>
</evidence>
<evidence type="ECO:0000256" key="11">
    <source>
        <dbReference type="ARBA" id="ARBA00023316"/>
    </source>
</evidence>
<keyword evidence="11" id="KW-0961">Cell wall biogenesis/degradation</keyword>
<keyword evidence="18" id="KW-1185">Reference proteome</keyword>
<comment type="similarity">
    <text evidence="3 15">Belongs to the peptidase S11 family.</text>
</comment>
<evidence type="ECO:0000256" key="14">
    <source>
        <dbReference type="PIRSR" id="PIRSR618044-2"/>
    </source>
</evidence>
<evidence type="ECO:0000256" key="7">
    <source>
        <dbReference type="ARBA" id="ARBA00022729"/>
    </source>
</evidence>
<protein>
    <recommendedName>
        <fullName evidence="4">serine-type D-Ala-D-Ala carboxypeptidase</fullName>
        <ecNumber evidence="4">3.4.16.4</ecNumber>
    </recommendedName>
</protein>
<dbReference type="PRINTS" id="PR00725">
    <property type="entry name" value="DADACBPTASE1"/>
</dbReference>
<dbReference type="SMART" id="SM00936">
    <property type="entry name" value="PBP5_C"/>
    <property type="match status" value="1"/>
</dbReference>
<evidence type="ECO:0000256" key="12">
    <source>
        <dbReference type="ARBA" id="ARBA00034000"/>
    </source>
</evidence>
<dbReference type="InterPro" id="IPR037167">
    <property type="entry name" value="Peptidase_S11_C_sf"/>
</dbReference>
<accession>A0A934J7D1</accession>
<dbReference type="GO" id="GO:0006508">
    <property type="term" value="P:proteolysis"/>
    <property type="evidence" value="ECO:0007669"/>
    <property type="project" value="UniProtKB-KW"/>
</dbReference>
<dbReference type="InterPro" id="IPR001967">
    <property type="entry name" value="Peptidase_S11_N"/>
</dbReference>
<evidence type="ECO:0000256" key="15">
    <source>
        <dbReference type="RuleBase" id="RU004016"/>
    </source>
</evidence>
<comment type="catalytic activity">
    <reaction evidence="12">
        <text>Preferential cleavage: (Ac)2-L-Lys-D-Ala-|-D-Ala. Also transpeptidation of peptidyl-alanyl moieties that are N-acyl substituents of D-alanine.</text>
        <dbReference type="EC" id="3.4.16.4"/>
    </reaction>
</comment>
<dbReference type="GO" id="GO:0008360">
    <property type="term" value="P:regulation of cell shape"/>
    <property type="evidence" value="ECO:0007669"/>
    <property type="project" value="UniProtKB-KW"/>
</dbReference>
<dbReference type="Gene3D" id="3.40.710.10">
    <property type="entry name" value="DD-peptidase/beta-lactamase superfamily"/>
    <property type="match status" value="1"/>
</dbReference>
<dbReference type="GO" id="GO:0009002">
    <property type="term" value="F:serine-type D-Ala-D-Ala carboxypeptidase activity"/>
    <property type="evidence" value="ECO:0007669"/>
    <property type="project" value="UniProtKB-EC"/>
</dbReference>
<dbReference type="Pfam" id="PF00768">
    <property type="entry name" value="Peptidase_S11"/>
    <property type="match status" value="1"/>
</dbReference>
<organism evidence="17 18">
    <name type="scientific">Paenibacillus roseus</name>
    <dbReference type="NCBI Taxonomy" id="2798579"/>
    <lineage>
        <taxon>Bacteria</taxon>
        <taxon>Bacillati</taxon>
        <taxon>Bacillota</taxon>
        <taxon>Bacilli</taxon>
        <taxon>Bacillales</taxon>
        <taxon>Paenibacillaceae</taxon>
        <taxon>Paenibacillus</taxon>
    </lineage>
</organism>
<dbReference type="Gene3D" id="2.60.410.10">
    <property type="entry name" value="D-Ala-D-Ala carboxypeptidase, C-terminal domain"/>
    <property type="match status" value="1"/>
</dbReference>
<evidence type="ECO:0000256" key="2">
    <source>
        <dbReference type="ARBA" id="ARBA00004752"/>
    </source>
</evidence>
<dbReference type="Proteomes" id="UP000640274">
    <property type="component" value="Unassembled WGS sequence"/>
</dbReference>
<evidence type="ECO:0000256" key="1">
    <source>
        <dbReference type="ARBA" id="ARBA00003217"/>
    </source>
</evidence>
<feature type="active site" evidence="13">
    <location>
        <position position="146"/>
    </location>
</feature>
<keyword evidence="7" id="KW-0732">Signal</keyword>
<evidence type="ECO:0000256" key="10">
    <source>
        <dbReference type="ARBA" id="ARBA00022984"/>
    </source>
</evidence>